<protein>
    <submittedName>
        <fullName evidence="2">Uncharacterized protein</fullName>
    </submittedName>
</protein>
<reference evidence="2 3" key="1">
    <citation type="journal article" date="2006" name="Science">
        <title>Genome of rice cluster I archaea -- the key methane producers in the rice rhizosphere.</title>
        <authorList>
            <person name="Erkel C."/>
            <person name="Kube M."/>
            <person name="Reinhardt R."/>
            <person name="Liesack W."/>
        </authorList>
    </citation>
    <scope>NUCLEOTIDE SEQUENCE [LARGE SCALE GENOMIC DNA]</scope>
    <source>
        <strain evidence="3">DSM 22066 / NBRC 105507 / MRE50</strain>
    </source>
</reference>
<dbReference type="Proteomes" id="UP000000663">
    <property type="component" value="Chromosome"/>
</dbReference>
<dbReference type="AlphaFoldDB" id="Q0W211"/>
<proteinExistence type="predicted"/>
<evidence type="ECO:0000256" key="1">
    <source>
        <dbReference type="SAM" id="MobiDB-lite"/>
    </source>
</evidence>
<dbReference type="KEGG" id="rci:RCIA185"/>
<evidence type="ECO:0000313" key="3">
    <source>
        <dbReference type="Proteomes" id="UP000000663"/>
    </source>
</evidence>
<name>Q0W211_METAR</name>
<feature type="region of interest" description="Disordered" evidence="1">
    <location>
        <begin position="1"/>
        <end position="21"/>
    </location>
</feature>
<accession>Q0W211</accession>
<evidence type="ECO:0000313" key="2">
    <source>
        <dbReference type="EMBL" id="CAJ37582.1"/>
    </source>
</evidence>
<organism evidence="2 3">
    <name type="scientific">Methanocella arvoryzae (strain DSM 22066 / NBRC 105507 / MRE50)</name>
    <dbReference type="NCBI Taxonomy" id="351160"/>
    <lineage>
        <taxon>Archaea</taxon>
        <taxon>Methanobacteriati</taxon>
        <taxon>Methanobacteriota</taxon>
        <taxon>Stenosarchaea group</taxon>
        <taxon>Methanomicrobia</taxon>
        <taxon>Methanocellales</taxon>
        <taxon>Methanocellaceae</taxon>
        <taxon>Methanocella</taxon>
    </lineage>
</organism>
<sequence>MKVGPVLVENTAKNAKEPSSPRDKFFMERQVKVEGPWRPMINYLLAGLASWRAWRSANTRSEKLQITFSWNTNQIPDVFQ</sequence>
<gene>
    <name evidence="2" type="ORF">RCIA185</name>
</gene>
<dbReference type="EMBL" id="AM114193">
    <property type="protein sequence ID" value="CAJ37582.1"/>
    <property type="molecule type" value="Genomic_DNA"/>
</dbReference>
<keyword evidence="3" id="KW-1185">Reference proteome</keyword>